<evidence type="ECO:0000256" key="1">
    <source>
        <dbReference type="ARBA" id="ARBA00022553"/>
    </source>
</evidence>
<dbReference type="KEGG" id="lem:LEN_4521"/>
<dbReference type="GO" id="GO:0005829">
    <property type="term" value="C:cytosol"/>
    <property type="evidence" value="ECO:0007669"/>
    <property type="project" value="TreeGrafter"/>
</dbReference>
<gene>
    <name evidence="10" type="ORF">LEN_4521</name>
</gene>
<keyword evidence="4 7" id="KW-0238">DNA-binding</keyword>
<evidence type="ECO:0000259" key="9">
    <source>
        <dbReference type="PROSITE" id="PS51755"/>
    </source>
</evidence>
<name>A0AAU9AUJ1_LYSEN</name>
<evidence type="ECO:0000256" key="5">
    <source>
        <dbReference type="ARBA" id="ARBA00023163"/>
    </source>
</evidence>
<reference evidence="10 11" key="1">
    <citation type="journal article" date="2017" name="DNA Res.">
        <title>Complete genome sequence and expression profile of the commercial lytic enzyme producer Lysobacter enzymogenes M497-1.</title>
        <authorList>
            <person name="Takami H."/>
            <person name="Toyoda A."/>
            <person name="Uchiyama I."/>
            <person name="Itoh T."/>
            <person name="Takaki Y."/>
            <person name="Arai W."/>
            <person name="Nishi S."/>
            <person name="Kawai M."/>
            <person name="Shinya K."/>
            <person name="Ikeda H."/>
        </authorList>
    </citation>
    <scope>NUCLEOTIDE SEQUENCE [LARGE SCALE GENOMIC DNA]</scope>
    <source>
        <strain evidence="10 11">M497-1</strain>
    </source>
</reference>
<dbReference type="Proteomes" id="UP000218824">
    <property type="component" value="Chromosome"/>
</dbReference>
<dbReference type="SMART" id="SM00448">
    <property type="entry name" value="REC"/>
    <property type="match status" value="1"/>
</dbReference>
<dbReference type="Pfam" id="PF00486">
    <property type="entry name" value="Trans_reg_C"/>
    <property type="match status" value="1"/>
</dbReference>
<dbReference type="FunFam" id="3.40.50.2300:FF:000001">
    <property type="entry name" value="DNA-binding response regulator PhoB"/>
    <property type="match status" value="1"/>
</dbReference>
<keyword evidence="1 6" id="KW-0597">Phosphoprotein</keyword>
<evidence type="ECO:0000313" key="11">
    <source>
        <dbReference type="Proteomes" id="UP000218824"/>
    </source>
</evidence>
<dbReference type="InterPro" id="IPR016032">
    <property type="entry name" value="Sig_transdc_resp-reg_C-effctor"/>
</dbReference>
<dbReference type="CDD" id="cd17574">
    <property type="entry name" value="REC_OmpR"/>
    <property type="match status" value="1"/>
</dbReference>
<dbReference type="GO" id="GO:0000156">
    <property type="term" value="F:phosphorelay response regulator activity"/>
    <property type="evidence" value="ECO:0007669"/>
    <property type="project" value="TreeGrafter"/>
</dbReference>
<dbReference type="GO" id="GO:0000976">
    <property type="term" value="F:transcription cis-regulatory region binding"/>
    <property type="evidence" value="ECO:0007669"/>
    <property type="project" value="TreeGrafter"/>
</dbReference>
<dbReference type="InterPro" id="IPR011006">
    <property type="entry name" value="CheY-like_superfamily"/>
</dbReference>
<evidence type="ECO:0000256" key="4">
    <source>
        <dbReference type="ARBA" id="ARBA00023125"/>
    </source>
</evidence>
<keyword evidence="3" id="KW-0805">Transcription regulation</keyword>
<dbReference type="InterPro" id="IPR001789">
    <property type="entry name" value="Sig_transdc_resp-reg_receiver"/>
</dbReference>
<dbReference type="Pfam" id="PF00072">
    <property type="entry name" value="Response_reg"/>
    <property type="match status" value="1"/>
</dbReference>
<dbReference type="InterPro" id="IPR036388">
    <property type="entry name" value="WH-like_DNA-bd_sf"/>
</dbReference>
<keyword evidence="5" id="KW-0804">Transcription</keyword>
<feature type="domain" description="OmpR/PhoB-type" evidence="9">
    <location>
        <begin position="141"/>
        <end position="238"/>
    </location>
</feature>
<dbReference type="PROSITE" id="PS50110">
    <property type="entry name" value="RESPONSE_REGULATORY"/>
    <property type="match status" value="1"/>
</dbReference>
<evidence type="ECO:0000259" key="8">
    <source>
        <dbReference type="PROSITE" id="PS50110"/>
    </source>
</evidence>
<dbReference type="AlphaFoldDB" id="A0AAU9AUJ1"/>
<feature type="DNA-binding region" description="OmpR/PhoB-type" evidence="7">
    <location>
        <begin position="141"/>
        <end position="238"/>
    </location>
</feature>
<sequence>MSARAPDSLDRPLDSGELVRVLLVEDNQSLVANVFAYLEGAGLSLDAAPDGVSGLQLAQDNDYDVVVLDWMLPRMEGVEVLRRLRASHTDVPVLMLTARDELDSKLEGFRSGADDYLSKPFAIAELEARIRALALRRRGRTRVLRVGPLRYDLATQEIVRGERALQLHTGCRAILEVLMRESPNIVAKERLEAAIWGDRRPDRDLLRTHIYELRRRLDAHAEPKLLHTVKNVGYRLADT</sequence>
<keyword evidence="2" id="KW-0902">Two-component regulatory system</keyword>
<dbReference type="Gene3D" id="6.10.250.690">
    <property type="match status" value="1"/>
</dbReference>
<evidence type="ECO:0000256" key="7">
    <source>
        <dbReference type="PROSITE-ProRule" id="PRU01091"/>
    </source>
</evidence>
<dbReference type="SMART" id="SM00862">
    <property type="entry name" value="Trans_reg_C"/>
    <property type="match status" value="1"/>
</dbReference>
<evidence type="ECO:0000256" key="2">
    <source>
        <dbReference type="ARBA" id="ARBA00023012"/>
    </source>
</evidence>
<feature type="modified residue" description="4-aspartylphosphate" evidence="6">
    <location>
        <position position="69"/>
    </location>
</feature>
<evidence type="ECO:0000256" key="6">
    <source>
        <dbReference type="PROSITE-ProRule" id="PRU00169"/>
    </source>
</evidence>
<dbReference type="InterPro" id="IPR001867">
    <property type="entry name" value="OmpR/PhoB-type_DNA-bd"/>
</dbReference>
<dbReference type="GO" id="GO:0032993">
    <property type="term" value="C:protein-DNA complex"/>
    <property type="evidence" value="ECO:0007669"/>
    <property type="project" value="TreeGrafter"/>
</dbReference>
<protein>
    <submittedName>
        <fullName evidence="10">Response regulator</fullName>
    </submittedName>
</protein>
<organism evidence="10 11">
    <name type="scientific">Lysobacter enzymogenes</name>
    <dbReference type="NCBI Taxonomy" id="69"/>
    <lineage>
        <taxon>Bacteria</taxon>
        <taxon>Pseudomonadati</taxon>
        <taxon>Pseudomonadota</taxon>
        <taxon>Gammaproteobacteria</taxon>
        <taxon>Lysobacterales</taxon>
        <taxon>Lysobacteraceae</taxon>
        <taxon>Lysobacter</taxon>
    </lineage>
</organism>
<dbReference type="Gene3D" id="3.40.50.2300">
    <property type="match status" value="1"/>
</dbReference>
<dbReference type="PROSITE" id="PS51755">
    <property type="entry name" value="OMPR_PHOB"/>
    <property type="match status" value="1"/>
</dbReference>
<dbReference type="EMBL" id="AP014940">
    <property type="protein sequence ID" value="BAW00009.1"/>
    <property type="molecule type" value="Genomic_DNA"/>
</dbReference>
<dbReference type="SUPFAM" id="SSF46894">
    <property type="entry name" value="C-terminal effector domain of the bipartite response regulators"/>
    <property type="match status" value="1"/>
</dbReference>
<dbReference type="PANTHER" id="PTHR48111:SF22">
    <property type="entry name" value="REGULATOR OF RPOS"/>
    <property type="match status" value="1"/>
</dbReference>
<proteinExistence type="predicted"/>
<dbReference type="PANTHER" id="PTHR48111">
    <property type="entry name" value="REGULATOR OF RPOS"/>
    <property type="match status" value="1"/>
</dbReference>
<dbReference type="Gene3D" id="1.10.10.10">
    <property type="entry name" value="Winged helix-like DNA-binding domain superfamily/Winged helix DNA-binding domain"/>
    <property type="match status" value="1"/>
</dbReference>
<accession>A0AAU9AUJ1</accession>
<evidence type="ECO:0000313" key="10">
    <source>
        <dbReference type="EMBL" id="BAW00009.1"/>
    </source>
</evidence>
<feature type="domain" description="Response regulatory" evidence="8">
    <location>
        <begin position="20"/>
        <end position="134"/>
    </location>
</feature>
<dbReference type="InterPro" id="IPR039420">
    <property type="entry name" value="WalR-like"/>
</dbReference>
<evidence type="ECO:0000256" key="3">
    <source>
        <dbReference type="ARBA" id="ARBA00023015"/>
    </source>
</evidence>
<dbReference type="CDD" id="cd00383">
    <property type="entry name" value="trans_reg_C"/>
    <property type="match status" value="1"/>
</dbReference>
<dbReference type="SUPFAM" id="SSF52172">
    <property type="entry name" value="CheY-like"/>
    <property type="match status" value="1"/>
</dbReference>
<dbReference type="GO" id="GO:0006355">
    <property type="term" value="P:regulation of DNA-templated transcription"/>
    <property type="evidence" value="ECO:0007669"/>
    <property type="project" value="InterPro"/>
</dbReference>